<reference evidence="1" key="2">
    <citation type="submission" date="2020-09" db="EMBL/GenBank/DDBJ databases">
        <authorList>
            <person name="Sun Q."/>
            <person name="Kim S."/>
        </authorList>
    </citation>
    <scope>NUCLEOTIDE SEQUENCE</scope>
    <source>
        <strain evidence="1">KCTC 12113</strain>
    </source>
</reference>
<keyword evidence="2" id="KW-1185">Reference proteome</keyword>
<dbReference type="EMBL" id="BMWP01000059">
    <property type="protein sequence ID" value="GGW51709.1"/>
    <property type="molecule type" value="Genomic_DNA"/>
</dbReference>
<proteinExistence type="predicted"/>
<name>A0A918MRU6_9FLAO</name>
<protein>
    <recommendedName>
        <fullName evidence="3">GTPase</fullName>
    </recommendedName>
</protein>
<organism evidence="1 2">
    <name type="scientific">Arenibacter certesii</name>
    <dbReference type="NCBI Taxonomy" id="228955"/>
    <lineage>
        <taxon>Bacteria</taxon>
        <taxon>Pseudomonadati</taxon>
        <taxon>Bacteroidota</taxon>
        <taxon>Flavobacteriia</taxon>
        <taxon>Flavobacteriales</taxon>
        <taxon>Flavobacteriaceae</taxon>
        <taxon>Arenibacter</taxon>
    </lineage>
</organism>
<evidence type="ECO:0000313" key="1">
    <source>
        <dbReference type="EMBL" id="GGW51709.1"/>
    </source>
</evidence>
<dbReference type="Proteomes" id="UP000634668">
    <property type="component" value="Unassembled WGS sequence"/>
</dbReference>
<dbReference type="AlphaFoldDB" id="A0A918MRU6"/>
<evidence type="ECO:0008006" key="3">
    <source>
        <dbReference type="Google" id="ProtNLM"/>
    </source>
</evidence>
<reference evidence="1" key="1">
    <citation type="journal article" date="2014" name="Int. J. Syst. Evol. Microbiol.">
        <title>Complete genome sequence of Corynebacterium casei LMG S-19264T (=DSM 44701T), isolated from a smear-ripened cheese.</title>
        <authorList>
            <consortium name="US DOE Joint Genome Institute (JGI-PGF)"/>
            <person name="Walter F."/>
            <person name="Albersmeier A."/>
            <person name="Kalinowski J."/>
            <person name="Ruckert C."/>
        </authorList>
    </citation>
    <scope>NUCLEOTIDE SEQUENCE</scope>
    <source>
        <strain evidence="1">KCTC 12113</strain>
    </source>
</reference>
<dbReference type="RefSeq" id="WP_026814985.1">
    <property type="nucleotide sequence ID" value="NZ_BMWP01000059.1"/>
</dbReference>
<evidence type="ECO:0000313" key="2">
    <source>
        <dbReference type="Proteomes" id="UP000634668"/>
    </source>
</evidence>
<accession>A0A918MRU6</accession>
<comment type="caution">
    <text evidence="1">The sequence shown here is derived from an EMBL/GenBank/DDBJ whole genome shotgun (WGS) entry which is preliminary data.</text>
</comment>
<sequence length="129" mass="14452">MGGNGRKCLIFVYNAKSGLGNSLLDGAHKILDPKSYSCSLCSITHGAFLENKRWKEFREHSDFDMEFLYKDQFIIKYRDKVGEGVKFPVIFEVDNGGFHVVLSSKSIDVLGNQESLIGAIQEYYSAESG</sequence>
<gene>
    <name evidence="1" type="ORF">GCM10007383_38840</name>
</gene>